<dbReference type="RefSeq" id="WP_095043241.1">
    <property type="nucleotide sequence ID" value="NZ_LN890655.1"/>
</dbReference>
<evidence type="ECO:0000313" key="2">
    <source>
        <dbReference type="EMBL" id="CUS03800.2"/>
    </source>
</evidence>
<organism evidence="2 3">
    <name type="scientific">Candidatus Promineifilum breve</name>
    <dbReference type="NCBI Taxonomy" id="1806508"/>
    <lineage>
        <taxon>Bacteria</taxon>
        <taxon>Bacillati</taxon>
        <taxon>Chloroflexota</taxon>
        <taxon>Ardenticatenia</taxon>
        <taxon>Candidatus Promineifilales</taxon>
        <taxon>Candidatus Promineifilaceae</taxon>
        <taxon>Candidatus Promineifilum</taxon>
    </lineage>
</organism>
<feature type="compositionally biased region" description="Low complexity" evidence="1">
    <location>
        <begin position="36"/>
        <end position="55"/>
    </location>
</feature>
<dbReference type="KEGG" id="pbf:CFX0092_A1922"/>
<reference evidence="2" key="1">
    <citation type="submission" date="2016-01" db="EMBL/GenBank/DDBJ databases">
        <authorList>
            <person name="Mcilroy J.S."/>
            <person name="Karst M S."/>
            <person name="Albertsen M."/>
        </authorList>
    </citation>
    <scope>NUCLEOTIDE SEQUENCE</scope>
    <source>
        <strain evidence="2">Cfx-K</strain>
    </source>
</reference>
<name>A0A160T557_9CHLR</name>
<protein>
    <recommendedName>
        <fullName evidence="4">Peptidase MA-like domain-containing protein</fullName>
    </recommendedName>
</protein>
<accession>A0A160T557</accession>
<dbReference type="AlphaFoldDB" id="A0A160T557"/>
<sequence>MVRPSFVANAFFVLTAGAWLLLGCAPVVVETRPPAATAPLDPTPSGSPASPASPTVDPELIAVAGEGVPAYVLDDIAAALRQGAPPVCDALGIACDFSVTVEVFADQAAFDRGVMNPAMRGFFALSGDGRIQMVSPLSSGRAELTYADGVSVAVHEFVHLALDQIAPELPDWLEEGTAVTLAPHEVYDGACRERLVGVALPSLEQMRAQYADVPAADLFAYTLVASIVATDGLDGLNALLRAPDDLERVLGRPLADVERAWREFVAGGCARR</sequence>
<feature type="region of interest" description="Disordered" evidence="1">
    <location>
        <begin position="36"/>
        <end position="56"/>
    </location>
</feature>
<evidence type="ECO:0000313" key="3">
    <source>
        <dbReference type="Proteomes" id="UP000215027"/>
    </source>
</evidence>
<evidence type="ECO:0000256" key="1">
    <source>
        <dbReference type="SAM" id="MobiDB-lite"/>
    </source>
</evidence>
<dbReference type="EMBL" id="LN890655">
    <property type="protein sequence ID" value="CUS03800.2"/>
    <property type="molecule type" value="Genomic_DNA"/>
</dbReference>
<keyword evidence="3" id="KW-1185">Reference proteome</keyword>
<dbReference type="Proteomes" id="UP000215027">
    <property type="component" value="Chromosome I"/>
</dbReference>
<gene>
    <name evidence="2" type="ORF">CFX0092_A1922</name>
</gene>
<dbReference type="PROSITE" id="PS51257">
    <property type="entry name" value="PROKAR_LIPOPROTEIN"/>
    <property type="match status" value="1"/>
</dbReference>
<proteinExistence type="predicted"/>
<evidence type="ECO:0008006" key="4">
    <source>
        <dbReference type="Google" id="ProtNLM"/>
    </source>
</evidence>